<proteinExistence type="predicted"/>
<accession>A0A656HG69</accession>
<protein>
    <recommendedName>
        <fullName evidence="1">Trypsin-co-occurring domain-containing protein</fullName>
    </recommendedName>
</protein>
<keyword evidence="3" id="KW-1185">Reference proteome</keyword>
<feature type="domain" description="Trypsin-co-occurring" evidence="1">
    <location>
        <begin position="9"/>
        <end position="104"/>
    </location>
</feature>
<dbReference type="InterPro" id="IPR045794">
    <property type="entry name" value="Trypco1"/>
</dbReference>
<organism evidence="2 3">
    <name type="scientific">Thiothrix nivea (strain ATCC 35100 / DSM 5205 / JP2)</name>
    <dbReference type="NCBI Taxonomy" id="870187"/>
    <lineage>
        <taxon>Bacteria</taxon>
        <taxon>Pseudomonadati</taxon>
        <taxon>Pseudomonadota</taxon>
        <taxon>Gammaproteobacteria</taxon>
        <taxon>Thiotrichales</taxon>
        <taxon>Thiotrichaceae</taxon>
        <taxon>Thiothrix</taxon>
    </lineage>
</organism>
<sequence length="108" mass="12015">MNNKRVIGFELSDGELVYIEIEDTNNHSELVSNSQNDFSKIQIEFSKSLGKIKSLIDETLTSLQDINNPDEVNLEFGIKLDGKVGALIASSGIEANFKVLLKWKGDKN</sequence>
<dbReference type="AlphaFoldDB" id="A0A656HG69"/>
<dbReference type="Proteomes" id="UP000005317">
    <property type="component" value="Unassembled WGS sequence"/>
</dbReference>
<evidence type="ECO:0000259" key="1">
    <source>
        <dbReference type="Pfam" id="PF19493"/>
    </source>
</evidence>
<name>A0A656HG69_THINJ</name>
<dbReference type="RefSeq" id="WP_002709339.1">
    <property type="nucleotide sequence ID" value="NZ_JH651384.1"/>
</dbReference>
<gene>
    <name evidence="2" type="ORF">Thini_2906</name>
</gene>
<evidence type="ECO:0000313" key="3">
    <source>
        <dbReference type="Proteomes" id="UP000005317"/>
    </source>
</evidence>
<reference evidence="3" key="1">
    <citation type="journal article" date="2011" name="Stand. Genomic Sci.">
        <title>Genome sequence of the filamentous, gliding Thiothrix nivea neotype strain (JP2(T)).</title>
        <authorList>
            <person name="Lapidus A."/>
            <person name="Nolan M."/>
            <person name="Lucas S."/>
            <person name="Glavina Del Rio T."/>
            <person name="Tice H."/>
            <person name="Cheng J.F."/>
            <person name="Tapia R."/>
            <person name="Han C."/>
            <person name="Goodwin L."/>
            <person name="Pitluck S."/>
            <person name="Liolios K."/>
            <person name="Pagani I."/>
            <person name="Ivanova N."/>
            <person name="Huntemann M."/>
            <person name="Mavromatis K."/>
            <person name="Mikhailova N."/>
            <person name="Pati A."/>
            <person name="Chen A."/>
            <person name="Palaniappan K."/>
            <person name="Land M."/>
            <person name="Brambilla E.M."/>
            <person name="Rohde M."/>
            <person name="Abt B."/>
            <person name="Verbarg S."/>
            <person name="Goker M."/>
            <person name="Bristow J."/>
            <person name="Eisen J.A."/>
            <person name="Markowitz V."/>
            <person name="Hugenholtz P."/>
            <person name="Kyrpides N.C."/>
            <person name="Klenk H.P."/>
            <person name="Woyke T."/>
        </authorList>
    </citation>
    <scope>NUCLEOTIDE SEQUENCE [LARGE SCALE GENOMIC DNA]</scope>
    <source>
        <strain evidence="3">ATCC 35100 / DSM 5205 / JP2</strain>
    </source>
</reference>
<dbReference type="Pfam" id="PF19493">
    <property type="entry name" value="Trypco1"/>
    <property type="match status" value="1"/>
</dbReference>
<dbReference type="EMBL" id="JH651384">
    <property type="protein sequence ID" value="EIJ35437.1"/>
    <property type="molecule type" value="Genomic_DNA"/>
</dbReference>
<dbReference type="OrthoDB" id="574243at2"/>
<dbReference type="NCBIfam" id="NF041216">
    <property type="entry name" value="CU044_2847_fam"/>
    <property type="match status" value="1"/>
</dbReference>
<evidence type="ECO:0000313" key="2">
    <source>
        <dbReference type="EMBL" id="EIJ35437.1"/>
    </source>
</evidence>